<accession>A0ABU9B1L7</accession>
<protein>
    <submittedName>
        <fullName evidence="2">Uncharacterized protein</fullName>
    </submittedName>
</protein>
<evidence type="ECO:0000256" key="1">
    <source>
        <dbReference type="SAM" id="Phobius"/>
    </source>
</evidence>
<dbReference type="Proteomes" id="UP001371305">
    <property type="component" value="Unassembled WGS sequence"/>
</dbReference>
<name>A0ABU9B1L7_9BACT</name>
<reference evidence="2 3" key="1">
    <citation type="submission" date="2024-04" db="EMBL/GenBank/DDBJ databases">
        <title>Luteolibacter sp. isolated from soil.</title>
        <authorList>
            <person name="An J."/>
        </authorList>
    </citation>
    <scope>NUCLEOTIDE SEQUENCE [LARGE SCALE GENOMIC DNA]</scope>
    <source>
        <strain evidence="2 3">Y139</strain>
    </source>
</reference>
<proteinExistence type="predicted"/>
<gene>
    <name evidence="2" type="ORF">WKV53_21495</name>
</gene>
<evidence type="ECO:0000313" key="3">
    <source>
        <dbReference type="Proteomes" id="UP001371305"/>
    </source>
</evidence>
<sequence>MKPKVTITGVLGIWLCVSLVAGMCLTQVPWGKPDGFHGTGFPFAQVYWDLRPGTGQMIDYPNPLAPALNVAAVAVTGAAVILATWWSLTLFQRFRKRRASTGTSE</sequence>
<keyword evidence="3" id="KW-1185">Reference proteome</keyword>
<comment type="caution">
    <text evidence="2">The sequence shown here is derived from an EMBL/GenBank/DDBJ whole genome shotgun (WGS) entry which is preliminary data.</text>
</comment>
<organism evidence="2 3">
    <name type="scientific">Luteolibacter soli</name>
    <dbReference type="NCBI Taxonomy" id="3135280"/>
    <lineage>
        <taxon>Bacteria</taxon>
        <taxon>Pseudomonadati</taxon>
        <taxon>Verrucomicrobiota</taxon>
        <taxon>Verrucomicrobiia</taxon>
        <taxon>Verrucomicrobiales</taxon>
        <taxon>Verrucomicrobiaceae</taxon>
        <taxon>Luteolibacter</taxon>
    </lineage>
</organism>
<evidence type="ECO:0000313" key="2">
    <source>
        <dbReference type="EMBL" id="MEK7953104.1"/>
    </source>
</evidence>
<dbReference type="EMBL" id="JBBUKT010000010">
    <property type="protein sequence ID" value="MEK7953104.1"/>
    <property type="molecule type" value="Genomic_DNA"/>
</dbReference>
<keyword evidence="1" id="KW-0812">Transmembrane</keyword>
<keyword evidence="1" id="KW-0472">Membrane</keyword>
<dbReference type="RefSeq" id="WP_341406868.1">
    <property type="nucleotide sequence ID" value="NZ_JBBUKT010000010.1"/>
</dbReference>
<keyword evidence="1" id="KW-1133">Transmembrane helix</keyword>
<feature type="transmembrane region" description="Helical" evidence="1">
    <location>
        <begin position="67"/>
        <end position="88"/>
    </location>
</feature>